<dbReference type="AlphaFoldDB" id="A0A426YV90"/>
<sequence length="90" mass="10068">MVVEPNPTTIDPYSHYDGQAGPTTTTKAEHFYSGTELGCPSTVARELYWLSIAARELNWVGRARLLEKLDWLSTTARELNWAGEALLLES</sequence>
<proteinExistence type="predicted"/>
<dbReference type="Proteomes" id="UP000287651">
    <property type="component" value="Unassembled WGS sequence"/>
</dbReference>
<evidence type="ECO:0000313" key="1">
    <source>
        <dbReference type="EMBL" id="RRT55653.1"/>
    </source>
</evidence>
<comment type="caution">
    <text evidence="1">The sequence shown here is derived from an EMBL/GenBank/DDBJ whole genome shotgun (WGS) entry which is preliminary data.</text>
</comment>
<dbReference type="EMBL" id="AMZH03009986">
    <property type="protein sequence ID" value="RRT55653.1"/>
    <property type="molecule type" value="Genomic_DNA"/>
</dbReference>
<organism evidence="1 2">
    <name type="scientific">Ensete ventricosum</name>
    <name type="common">Abyssinian banana</name>
    <name type="synonym">Musa ensete</name>
    <dbReference type="NCBI Taxonomy" id="4639"/>
    <lineage>
        <taxon>Eukaryota</taxon>
        <taxon>Viridiplantae</taxon>
        <taxon>Streptophyta</taxon>
        <taxon>Embryophyta</taxon>
        <taxon>Tracheophyta</taxon>
        <taxon>Spermatophyta</taxon>
        <taxon>Magnoliopsida</taxon>
        <taxon>Liliopsida</taxon>
        <taxon>Zingiberales</taxon>
        <taxon>Musaceae</taxon>
        <taxon>Ensete</taxon>
    </lineage>
</organism>
<protein>
    <submittedName>
        <fullName evidence="1">Uncharacterized protein</fullName>
    </submittedName>
</protein>
<gene>
    <name evidence="1" type="ORF">B296_00047037</name>
</gene>
<accession>A0A426YV90</accession>
<reference evidence="1 2" key="1">
    <citation type="journal article" date="2014" name="Agronomy (Basel)">
        <title>A Draft Genome Sequence for Ensete ventricosum, the Drought-Tolerant Tree Against Hunger.</title>
        <authorList>
            <person name="Harrison J."/>
            <person name="Moore K.A."/>
            <person name="Paszkiewicz K."/>
            <person name="Jones T."/>
            <person name="Grant M."/>
            <person name="Ambacheew D."/>
            <person name="Muzemil S."/>
            <person name="Studholme D.J."/>
        </authorList>
    </citation>
    <scope>NUCLEOTIDE SEQUENCE [LARGE SCALE GENOMIC DNA]</scope>
</reference>
<name>A0A426YV90_ENSVE</name>
<evidence type="ECO:0000313" key="2">
    <source>
        <dbReference type="Proteomes" id="UP000287651"/>
    </source>
</evidence>